<evidence type="ECO:0000313" key="4">
    <source>
        <dbReference type="Proteomes" id="UP001558652"/>
    </source>
</evidence>
<dbReference type="Pfam" id="PF06974">
    <property type="entry name" value="WS_DGAT_C"/>
    <property type="match status" value="1"/>
</dbReference>
<evidence type="ECO:0000313" key="3">
    <source>
        <dbReference type="EMBL" id="KAL1129211.1"/>
    </source>
</evidence>
<keyword evidence="1" id="KW-0812">Transmembrane</keyword>
<comment type="caution">
    <text evidence="3">The sequence shown here is derived from an EMBL/GenBank/DDBJ whole genome shotgun (WGS) entry which is preliminary data.</text>
</comment>
<dbReference type="Proteomes" id="UP001558652">
    <property type="component" value="Unassembled WGS sequence"/>
</dbReference>
<keyword evidence="4" id="KW-1185">Reference proteome</keyword>
<accession>A0ABD0YD23</accession>
<dbReference type="EMBL" id="JBFDAA010000009">
    <property type="protein sequence ID" value="KAL1129211.1"/>
    <property type="molecule type" value="Genomic_DNA"/>
</dbReference>
<protein>
    <recommendedName>
        <fullName evidence="2">O-acyltransferase WSD1 C-terminal domain-containing protein</fullName>
    </recommendedName>
</protein>
<sequence length="714" mass="79152">MRSTSMRYAGTRTNMKTPLFGLNYGWNLTVARNGSSSSAEILLNPANHFALYKDVAVCLGLCIAVVGKPKLVGFRIKFRSVLLRCVCSIGTLVALPLLSLVFTVLGIYREMARSILLATKHPDGHVVDLLHGTDMFWALEDQNARSVINILSLIDFGGVPVKRGMEPLKIVKEIMRNQLGKKPLHCWKLLCHRKLSRFGYYYWEKQNKIRLEDHINWMELDYGEGEISQKELNEFVSSVVNKELPLGNLSCWEIYVGRRPVAQSVYPVLFRIHHTVGDGMALVSLLVNSLAQNAHVAQRTMPAIPRVTGTSDHRPPTTQEPKAATRTVDVYEANNIEGETKEEFLGELCTPPEPKVSKSVKDVRVVLSTCDNSEFMRKFTFAGIKCVAPGDGAVSKIVIEGSRRRTSVGGKLVEQVAAALRKGLLLLLAPVSLYRQATGARDDNALHGPQLSGSKLVAWHFEGDVADPRQRIMAKIRRIRDKTGTRFSDVLFTALSQSFESYYALRGDRPHDITVVVPSRIGRSQSESNDKTLVLSSEINVGGSNTRVTRIINSRQSNGLTNAFTFGLLRLPIAGGRESGVFRKLDRVRGRTEELRTSGDQLVNYWLLDVVLTLLPAPLVRALVRGLRCTMAVSNLPGPPTYAKFGSYKMQDIVFWVPNKENSGIGLTVLSYAGKINLGILSDKALIPTHEDLQLILNGILLSIDSMDKTTYPS</sequence>
<organism evidence="3 4">
    <name type="scientific">Ranatra chinensis</name>
    <dbReference type="NCBI Taxonomy" id="642074"/>
    <lineage>
        <taxon>Eukaryota</taxon>
        <taxon>Metazoa</taxon>
        <taxon>Ecdysozoa</taxon>
        <taxon>Arthropoda</taxon>
        <taxon>Hexapoda</taxon>
        <taxon>Insecta</taxon>
        <taxon>Pterygota</taxon>
        <taxon>Neoptera</taxon>
        <taxon>Paraneoptera</taxon>
        <taxon>Hemiptera</taxon>
        <taxon>Heteroptera</taxon>
        <taxon>Panheteroptera</taxon>
        <taxon>Nepomorpha</taxon>
        <taxon>Nepidae</taxon>
        <taxon>Ranatrinae</taxon>
        <taxon>Ranatra</taxon>
    </lineage>
</organism>
<dbReference type="AlphaFoldDB" id="A0ABD0YD23"/>
<dbReference type="InterPro" id="IPR045034">
    <property type="entry name" value="O-acyltransferase_WSD1-like"/>
</dbReference>
<name>A0ABD0YD23_9HEMI</name>
<reference evidence="3 4" key="1">
    <citation type="submission" date="2024-07" db="EMBL/GenBank/DDBJ databases">
        <title>Chromosome-level genome assembly of the water stick insect Ranatra chinensis (Heteroptera: Nepidae).</title>
        <authorList>
            <person name="Liu X."/>
        </authorList>
    </citation>
    <scope>NUCLEOTIDE SEQUENCE [LARGE SCALE GENOMIC DNA]</scope>
    <source>
        <strain evidence="3">Cailab_2021Rc</strain>
        <tissue evidence="3">Muscle</tissue>
    </source>
</reference>
<dbReference type="PANTHER" id="PTHR31650">
    <property type="entry name" value="O-ACYLTRANSFERASE (WSD1-LIKE) FAMILY PROTEIN"/>
    <property type="match status" value="1"/>
</dbReference>
<proteinExistence type="predicted"/>
<evidence type="ECO:0000256" key="1">
    <source>
        <dbReference type="SAM" id="Phobius"/>
    </source>
</evidence>
<gene>
    <name evidence="3" type="ORF">AAG570_013741</name>
</gene>
<keyword evidence="1" id="KW-1133">Transmembrane helix</keyword>
<feature type="domain" description="O-acyltransferase WSD1 C-terminal" evidence="2">
    <location>
        <begin position="562"/>
        <end position="693"/>
    </location>
</feature>
<feature type="transmembrane region" description="Helical" evidence="1">
    <location>
        <begin position="81"/>
        <end position="108"/>
    </location>
</feature>
<dbReference type="PANTHER" id="PTHR31650:SF1">
    <property type="entry name" value="WAX ESTER SYNTHASE_DIACYLGLYCEROL ACYLTRANSFERASE 4-RELATED"/>
    <property type="match status" value="1"/>
</dbReference>
<keyword evidence="1" id="KW-0472">Membrane</keyword>
<dbReference type="InterPro" id="IPR009721">
    <property type="entry name" value="O-acyltransferase_WSD1_C"/>
</dbReference>
<evidence type="ECO:0000259" key="2">
    <source>
        <dbReference type="Pfam" id="PF06974"/>
    </source>
</evidence>